<dbReference type="EMBL" id="CP016070">
    <property type="protein sequence ID" value="AOW80428.1"/>
    <property type="molecule type" value="Genomic_DNA"/>
</dbReference>
<keyword evidence="1" id="KW-1133">Transmembrane helix</keyword>
<feature type="transmembrane region" description="Helical" evidence="1">
    <location>
        <begin position="391"/>
        <end position="412"/>
    </location>
</feature>
<feature type="transmembrane region" description="Helical" evidence="1">
    <location>
        <begin position="84"/>
        <end position="101"/>
    </location>
</feature>
<proteinExistence type="predicted"/>
<feature type="transmembrane region" description="Helical" evidence="1">
    <location>
        <begin position="44"/>
        <end position="72"/>
    </location>
</feature>
<dbReference type="InterPro" id="IPR025105">
    <property type="entry name" value="DUF4010"/>
</dbReference>
<dbReference type="RefSeq" id="WP_070365117.1">
    <property type="nucleotide sequence ID" value="NZ_CP016070.1"/>
</dbReference>
<name>A0A1D8S4Y5_9EURY</name>
<dbReference type="Proteomes" id="UP000185608">
    <property type="component" value="Chromosome"/>
</dbReference>
<protein>
    <submittedName>
        <fullName evidence="4">MgtC family protein</fullName>
    </submittedName>
</protein>
<keyword evidence="1" id="KW-0812">Transmembrane</keyword>
<feature type="transmembrane region" description="Helical" evidence="1">
    <location>
        <begin position="362"/>
        <end position="385"/>
    </location>
</feature>
<organism evidence="4 5">
    <name type="scientific">Halodesulfurarchaeum formicicum</name>
    <dbReference type="NCBI Taxonomy" id="1873524"/>
    <lineage>
        <taxon>Archaea</taxon>
        <taxon>Methanobacteriati</taxon>
        <taxon>Methanobacteriota</taxon>
        <taxon>Stenosarchaea group</taxon>
        <taxon>Halobacteria</taxon>
        <taxon>Halobacteriales</taxon>
        <taxon>Halobacteriaceae</taxon>
        <taxon>Halodesulfurarchaeum</taxon>
    </lineage>
</organism>
<feature type="transmembrane region" description="Helical" evidence="1">
    <location>
        <begin position="259"/>
        <end position="284"/>
    </location>
</feature>
<feature type="transmembrane region" description="Helical" evidence="1">
    <location>
        <begin position="305"/>
        <end position="324"/>
    </location>
</feature>
<reference evidence="4 5" key="1">
    <citation type="submission" date="2016-06" db="EMBL/GenBank/DDBJ databases">
        <title>Discovery of anaerobic lithoheterotrophic haloarchaeon capable of sulfur respiration by hydrogen and formate.</title>
        <authorList>
            <person name="Sorokin D.Y."/>
            <person name="Kublanov I.V."/>
            <person name="Roman P."/>
            <person name="Sinninghe Damste J.S."/>
            <person name="Golyshin P.N."/>
            <person name="Rojo D."/>
            <person name="Ciordia S."/>
            <person name="Mena Md.C."/>
            <person name="Ferrer M."/>
            <person name="Smedile F."/>
            <person name="Messina E."/>
            <person name="La Cono V."/>
            <person name="Yakimov M.M."/>
        </authorList>
    </citation>
    <scope>NUCLEOTIDE SEQUENCE [LARGE SCALE GENOMIC DNA]</scope>
    <source>
        <strain evidence="4 5">HTSR1</strain>
    </source>
</reference>
<evidence type="ECO:0000256" key="1">
    <source>
        <dbReference type="SAM" id="Phobius"/>
    </source>
</evidence>
<evidence type="ECO:0000259" key="3">
    <source>
        <dbReference type="Pfam" id="PF13194"/>
    </source>
</evidence>
<gene>
    <name evidence="4" type="ORF">HTSR_1251</name>
</gene>
<dbReference type="AlphaFoldDB" id="A0A1D8S4Y5"/>
<feature type="transmembrane region" description="Helical" evidence="1">
    <location>
        <begin position="6"/>
        <end position="24"/>
    </location>
</feature>
<dbReference type="Pfam" id="PF13194">
    <property type="entry name" value="DUF4010"/>
    <property type="match status" value="1"/>
</dbReference>
<sequence length="413" mass="42668">MPEPSLSLGLSVAVAFGIGAIIGMEREQSESGGTYAGSRTFPLFALYGALVSAFFPAGVPLALFTIALPLTVAYAAKIHVEGDMGLTTLVAGLVTVVLGAMTTHSDRAMIAAIVTAGIVVVLLSSKGWIHGVADNIGEAERRASVKFIVVVLVVLPLLPDRNLDVLLGLNPRYVWLMVVFVSGLSFAAYLLGETIGAKRGIVATGVLGGFVSSTATAMSMAERTREAPSLYHITAFSAVIASIVMFPRALVEVAVVNPALFPLVLVPLGGMTVAGAAIAAVVYWRSTAHQQIEAQIQNPFHLRPALVFGAVFAVVLLVSEYANAWFGVSGIYGTAFVSGLADVDAITLTLSTLSADGEISDTVATTGIVIAAIANTLVKAGLTWVLGTRALGRLVTAILGTVAIVGVVIVLLL</sequence>
<dbReference type="KEGG" id="halh:HTSR_1251"/>
<keyword evidence="1" id="KW-0472">Membrane</keyword>
<dbReference type="PATRIC" id="fig|1855411.3.peg.1250"/>
<feature type="domain" description="DUF4010" evidence="3">
    <location>
        <begin position="179"/>
        <end position="387"/>
    </location>
</feature>
<feature type="transmembrane region" description="Helical" evidence="1">
    <location>
        <begin position="108"/>
        <end position="131"/>
    </location>
</feature>
<dbReference type="InterPro" id="IPR049177">
    <property type="entry name" value="MgtC_SapB_SrpB_YhiD_N"/>
</dbReference>
<feature type="transmembrane region" description="Helical" evidence="1">
    <location>
        <begin position="230"/>
        <end position="247"/>
    </location>
</feature>
<dbReference type="PANTHER" id="PTHR39084">
    <property type="entry name" value="MEMBRANE PROTEIN-RELATED"/>
    <property type="match status" value="1"/>
</dbReference>
<feature type="transmembrane region" description="Helical" evidence="1">
    <location>
        <begin position="143"/>
        <end position="161"/>
    </location>
</feature>
<evidence type="ECO:0000313" key="4">
    <source>
        <dbReference type="EMBL" id="AOW80428.1"/>
    </source>
</evidence>
<feature type="transmembrane region" description="Helical" evidence="1">
    <location>
        <begin position="173"/>
        <end position="191"/>
    </location>
</feature>
<dbReference type="Pfam" id="PF02308">
    <property type="entry name" value="MgtC"/>
    <property type="match status" value="1"/>
</dbReference>
<evidence type="ECO:0000313" key="5">
    <source>
        <dbReference type="Proteomes" id="UP000185608"/>
    </source>
</evidence>
<feature type="domain" description="MgtC/SapB/SrpB/YhiD N-terminal" evidence="2">
    <location>
        <begin position="13"/>
        <end position="130"/>
    </location>
</feature>
<evidence type="ECO:0000259" key="2">
    <source>
        <dbReference type="Pfam" id="PF02308"/>
    </source>
</evidence>
<dbReference type="PANTHER" id="PTHR39084:SF1">
    <property type="entry name" value="DUF4010 DOMAIN-CONTAINING PROTEIN"/>
    <property type="match status" value="1"/>
</dbReference>
<dbReference type="GeneID" id="29829247"/>
<dbReference type="STRING" id="1873524.HSR6_1324"/>
<accession>A0A1D8S4Y5</accession>